<dbReference type="InterPro" id="IPR000860">
    <property type="entry name" value="HemC"/>
</dbReference>
<feature type="domain" description="Porphobilinogen deaminase N-terminal" evidence="8">
    <location>
        <begin position="7"/>
        <end position="218"/>
    </location>
</feature>
<comment type="similarity">
    <text evidence="2 7">Belongs to the HMBS family.</text>
</comment>
<evidence type="ECO:0000256" key="3">
    <source>
        <dbReference type="ARBA" id="ARBA00011245"/>
    </source>
</evidence>
<evidence type="ECO:0000256" key="4">
    <source>
        <dbReference type="ARBA" id="ARBA00022679"/>
    </source>
</evidence>
<dbReference type="EMBL" id="NOWI01000003">
    <property type="protein sequence ID" value="RFT46036.1"/>
    <property type="molecule type" value="Genomic_DNA"/>
</dbReference>
<dbReference type="PANTHER" id="PTHR11557">
    <property type="entry name" value="PORPHOBILINOGEN DEAMINASE"/>
    <property type="match status" value="1"/>
</dbReference>
<keyword evidence="5 7" id="KW-0627">Porphyrin biosynthesis</keyword>
<comment type="miscellaneous">
    <text evidence="7">The porphobilinogen subunits are added to the dipyrromethane group.</text>
</comment>
<dbReference type="SUPFAM" id="SSF53850">
    <property type="entry name" value="Periplasmic binding protein-like II"/>
    <property type="match status" value="1"/>
</dbReference>
<comment type="caution">
    <text evidence="10">The sequence shown here is derived from an EMBL/GenBank/DDBJ whole genome shotgun (WGS) entry which is preliminary data.</text>
</comment>
<dbReference type="NCBIfam" id="TIGR00212">
    <property type="entry name" value="hemC"/>
    <property type="match status" value="1"/>
</dbReference>
<dbReference type="PIRSF" id="PIRSF001438">
    <property type="entry name" value="4pyrrol_synth_OHMeBilane_synth"/>
    <property type="match status" value="1"/>
</dbReference>
<dbReference type="FunFam" id="3.40.190.10:FF:000005">
    <property type="entry name" value="Porphobilinogen deaminase"/>
    <property type="match status" value="1"/>
</dbReference>
<dbReference type="SUPFAM" id="SSF54782">
    <property type="entry name" value="Porphobilinogen deaminase (hydroxymethylbilane synthase), C-terminal domain"/>
    <property type="match status" value="1"/>
</dbReference>
<dbReference type="InterPro" id="IPR022417">
    <property type="entry name" value="Porphobilin_deaminase_N"/>
</dbReference>
<evidence type="ECO:0000256" key="1">
    <source>
        <dbReference type="ARBA" id="ARBA00002869"/>
    </source>
</evidence>
<dbReference type="GO" id="GO:0004418">
    <property type="term" value="F:hydroxymethylbilane synthase activity"/>
    <property type="evidence" value="ECO:0007669"/>
    <property type="project" value="UniProtKB-UniRule"/>
</dbReference>
<dbReference type="EC" id="2.5.1.61" evidence="7"/>
<dbReference type="AlphaFoldDB" id="A0A3E2DKW3"/>
<dbReference type="InterPro" id="IPR036803">
    <property type="entry name" value="Porphobilinogen_deaminase_C_sf"/>
</dbReference>
<dbReference type="Pfam" id="PF01379">
    <property type="entry name" value="Porphobil_deam"/>
    <property type="match status" value="1"/>
</dbReference>
<feature type="modified residue" description="S-(dipyrrolylmethanemethyl)cysteine" evidence="7">
    <location>
        <position position="253"/>
    </location>
</feature>
<dbReference type="PRINTS" id="PR00151">
    <property type="entry name" value="PORPHBDMNASE"/>
</dbReference>
<evidence type="ECO:0000313" key="11">
    <source>
        <dbReference type="Proteomes" id="UP000259211"/>
    </source>
</evidence>
<evidence type="ECO:0000256" key="2">
    <source>
        <dbReference type="ARBA" id="ARBA00005638"/>
    </source>
</evidence>
<evidence type="ECO:0000256" key="6">
    <source>
        <dbReference type="ARBA" id="ARBA00048169"/>
    </source>
</evidence>
<dbReference type="PROSITE" id="PS00533">
    <property type="entry name" value="PORPHOBILINOGEN_DEAM"/>
    <property type="match status" value="1"/>
</dbReference>
<evidence type="ECO:0000313" key="10">
    <source>
        <dbReference type="EMBL" id="RFT46036.1"/>
    </source>
</evidence>
<organism evidence="10 11">
    <name type="scientific">Cutibacterium avidum</name>
    <dbReference type="NCBI Taxonomy" id="33010"/>
    <lineage>
        <taxon>Bacteria</taxon>
        <taxon>Bacillati</taxon>
        <taxon>Actinomycetota</taxon>
        <taxon>Actinomycetes</taxon>
        <taxon>Propionibacteriales</taxon>
        <taxon>Propionibacteriaceae</taxon>
        <taxon>Cutibacterium</taxon>
    </lineage>
</organism>
<dbReference type="PANTHER" id="PTHR11557:SF0">
    <property type="entry name" value="PORPHOBILINOGEN DEAMINASE"/>
    <property type="match status" value="1"/>
</dbReference>
<gene>
    <name evidence="7" type="primary">hemC</name>
    <name evidence="10" type="ORF">CHT91_04370</name>
</gene>
<dbReference type="Pfam" id="PF03900">
    <property type="entry name" value="Porphobil_deamC"/>
    <property type="match status" value="1"/>
</dbReference>
<sequence length="337" mass="34541">MEDMSSIRLGTRASTLATTQSEMVAELLRSQGLDVDLATITTHGDTSTASLASMGGIGVFASAIRTALLEGSADIAVHSFKDLPTGRPLGLAIGAVPVREDPRDALVARDGLTLGELPQRASVGTGSPRRVAQLLAVRPDLTIVDIRGNVDTRLGRVKGLGHYAKDSGKEDLDAVVLAASGLARLGHSDVITELLDPSVVLPAPAQGALAVECRTADVHHGKLAKALARIDDHGTRLSATAERAVLSHLGAGCAAPIGALAHLTPTPGRSPDVLTLDVVVAAVNGSRTIREQVSVELPEEVEPALAAAHTLGVTAAEELLDDGAADVADLKASGSTR</sequence>
<evidence type="ECO:0000259" key="9">
    <source>
        <dbReference type="Pfam" id="PF03900"/>
    </source>
</evidence>
<evidence type="ECO:0000256" key="7">
    <source>
        <dbReference type="HAMAP-Rule" id="MF_00260"/>
    </source>
</evidence>
<evidence type="ECO:0000259" key="8">
    <source>
        <dbReference type="Pfam" id="PF01379"/>
    </source>
</evidence>
<keyword evidence="4 7" id="KW-0808">Transferase</keyword>
<dbReference type="InterPro" id="IPR022419">
    <property type="entry name" value="Porphobilin_deaminase_cofac_BS"/>
</dbReference>
<dbReference type="InterPro" id="IPR022418">
    <property type="entry name" value="Porphobilinogen_deaminase_C"/>
</dbReference>
<dbReference type="Gene3D" id="3.40.190.10">
    <property type="entry name" value="Periplasmic binding protein-like II"/>
    <property type="match status" value="2"/>
</dbReference>
<dbReference type="Gene3D" id="3.30.160.40">
    <property type="entry name" value="Porphobilinogen deaminase, C-terminal domain"/>
    <property type="match status" value="1"/>
</dbReference>
<dbReference type="GO" id="GO:0006782">
    <property type="term" value="P:protoporphyrinogen IX biosynthetic process"/>
    <property type="evidence" value="ECO:0007669"/>
    <property type="project" value="UniProtKB-UniRule"/>
</dbReference>
<comment type="subunit">
    <text evidence="3 7">Monomer.</text>
</comment>
<feature type="domain" description="Porphobilinogen deaminase C-terminal" evidence="9">
    <location>
        <begin position="238"/>
        <end position="320"/>
    </location>
</feature>
<reference evidence="10 11" key="1">
    <citation type="submission" date="2017-07" db="EMBL/GenBank/DDBJ databases">
        <authorList>
            <person name="Sun Z.S."/>
            <person name="Albrecht U."/>
            <person name="Echele G."/>
            <person name="Lee C.C."/>
        </authorList>
    </citation>
    <scope>NUCLEOTIDE SEQUENCE [LARGE SCALE GENOMIC DNA]</scope>
    <source>
        <strain evidence="10 11">P16-029</strain>
    </source>
</reference>
<accession>A0A3E2DKW3</accession>
<name>A0A3E2DKW3_9ACTN</name>
<dbReference type="GO" id="GO:0005737">
    <property type="term" value="C:cytoplasm"/>
    <property type="evidence" value="ECO:0007669"/>
    <property type="project" value="UniProtKB-UniRule"/>
</dbReference>
<comment type="function">
    <text evidence="1 7">Tetrapolymerization of the monopyrrole PBG into the hydroxymethylbilane pre-uroporphyrinogen in several discrete steps.</text>
</comment>
<dbReference type="HAMAP" id="MF_00260">
    <property type="entry name" value="Porphobil_deam"/>
    <property type="match status" value="1"/>
</dbReference>
<dbReference type="Proteomes" id="UP000259211">
    <property type="component" value="Unassembled WGS sequence"/>
</dbReference>
<comment type="cofactor">
    <cofactor evidence="7">
        <name>dipyrromethane</name>
        <dbReference type="ChEBI" id="CHEBI:60342"/>
    </cofactor>
    <text evidence="7">Binds 1 dipyrromethane group covalently.</text>
</comment>
<evidence type="ECO:0000256" key="5">
    <source>
        <dbReference type="ARBA" id="ARBA00023244"/>
    </source>
</evidence>
<proteinExistence type="inferred from homology"/>
<comment type="catalytic activity">
    <reaction evidence="6 7">
        <text>4 porphobilinogen + H2O = hydroxymethylbilane + 4 NH4(+)</text>
        <dbReference type="Rhea" id="RHEA:13185"/>
        <dbReference type="ChEBI" id="CHEBI:15377"/>
        <dbReference type="ChEBI" id="CHEBI:28938"/>
        <dbReference type="ChEBI" id="CHEBI:57845"/>
        <dbReference type="ChEBI" id="CHEBI:58126"/>
        <dbReference type="EC" id="2.5.1.61"/>
    </reaction>
</comment>
<protein>
    <recommendedName>
        <fullName evidence="7">Porphobilinogen deaminase</fullName>
        <shortName evidence="7">PBG</shortName>
        <ecNumber evidence="7">2.5.1.61</ecNumber>
    </recommendedName>
    <alternativeName>
        <fullName evidence="7">Hydroxymethylbilane synthase</fullName>
        <shortName evidence="7">HMBS</shortName>
    </alternativeName>
    <alternativeName>
        <fullName evidence="7">Pre-uroporphyrinogen synthase</fullName>
    </alternativeName>
</protein>